<keyword evidence="1" id="KW-0732">Signal</keyword>
<proteinExistence type="predicted"/>
<feature type="domain" description="Ricin B lectin" evidence="2">
    <location>
        <begin position="57"/>
        <end position="125"/>
    </location>
</feature>
<feature type="signal peptide" evidence="1">
    <location>
        <begin position="1"/>
        <end position="25"/>
    </location>
</feature>
<accession>A0A1B2HEI6</accession>
<dbReference type="AlphaFoldDB" id="A0A1B2HEI6"/>
<dbReference type="RefSeq" id="WP_065914544.1">
    <property type="nucleotide sequence ID" value="NZ_CP016793.1"/>
</dbReference>
<dbReference type="CDD" id="cd23415">
    <property type="entry name" value="beta-trefoil_Ricin_AH"/>
    <property type="match status" value="1"/>
</dbReference>
<dbReference type="SUPFAM" id="SSF50370">
    <property type="entry name" value="Ricin B-like lectins"/>
    <property type="match status" value="1"/>
</dbReference>
<evidence type="ECO:0000313" key="4">
    <source>
        <dbReference type="Proteomes" id="UP000093053"/>
    </source>
</evidence>
<dbReference type="Pfam" id="PF14200">
    <property type="entry name" value="RicinB_lectin_2"/>
    <property type="match status" value="1"/>
</dbReference>
<dbReference type="PROSITE" id="PS50231">
    <property type="entry name" value="RICIN_B_LECTIN"/>
    <property type="match status" value="1"/>
</dbReference>
<gene>
    <name evidence="3" type="ORF">BBK82_08730</name>
</gene>
<organism evidence="3 4">
    <name type="scientific">Lentzea guizhouensis</name>
    <dbReference type="NCBI Taxonomy" id="1586287"/>
    <lineage>
        <taxon>Bacteria</taxon>
        <taxon>Bacillati</taxon>
        <taxon>Actinomycetota</taxon>
        <taxon>Actinomycetes</taxon>
        <taxon>Pseudonocardiales</taxon>
        <taxon>Pseudonocardiaceae</taxon>
        <taxon>Lentzea</taxon>
    </lineage>
</organism>
<feature type="chain" id="PRO_5008538026" description="Ricin B lectin domain-containing protein" evidence="1">
    <location>
        <begin position="26"/>
        <end position="142"/>
    </location>
</feature>
<evidence type="ECO:0000256" key="1">
    <source>
        <dbReference type="SAM" id="SignalP"/>
    </source>
</evidence>
<dbReference type="Proteomes" id="UP000093053">
    <property type="component" value="Chromosome"/>
</dbReference>
<dbReference type="KEGG" id="led:BBK82_08730"/>
<evidence type="ECO:0000259" key="2">
    <source>
        <dbReference type="Pfam" id="PF14200"/>
    </source>
</evidence>
<name>A0A1B2HEI6_9PSEU</name>
<evidence type="ECO:0000313" key="3">
    <source>
        <dbReference type="EMBL" id="ANZ36138.1"/>
    </source>
</evidence>
<reference evidence="3 4" key="1">
    <citation type="submission" date="2016-07" db="EMBL/GenBank/DDBJ databases">
        <title>Complete genome sequence of the Lentzea guizhouensis DHS C013.</title>
        <authorList>
            <person name="Cao C."/>
        </authorList>
    </citation>
    <scope>NUCLEOTIDE SEQUENCE [LARGE SCALE GENOMIC DNA]</scope>
    <source>
        <strain evidence="3 4">DHS C013</strain>
    </source>
</reference>
<keyword evidence="4" id="KW-1185">Reference proteome</keyword>
<dbReference type="STRING" id="1586287.BBK82_08730"/>
<dbReference type="EMBL" id="CP016793">
    <property type="protein sequence ID" value="ANZ36138.1"/>
    <property type="molecule type" value="Genomic_DNA"/>
</dbReference>
<dbReference type="InterPro" id="IPR035992">
    <property type="entry name" value="Ricin_B-like_lectins"/>
</dbReference>
<dbReference type="InterPro" id="IPR000772">
    <property type="entry name" value="Ricin_B_lectin"/>
</dbReference>
<dbReference type="Gene3D" id="2.80.10.50">
    <property type="match status" value="1"/>
</dbReference>
<dbReference type="OrthoDB" id="3534750at2"/>
<protein>
    <recommendedName>
        <fullName evidence="2">Ricin B lectin domain-containing protein</fullName>
    </recommendedName>
</protein>
<sequence length="142" mass="14885">MGKKIFAIAATAAAVTTLYSAPAHAEPIVQYQLSGTTRCLADTGLDIVLRTCGELTPNQRWIVPVSDSDWPHNNATGKCLGATTAGDVVGQACSTSATQRWRRVAATGTSFQFRNLATGKCLTAQVTLAACATGSARWVGLR</sequence>